<dbReference type="Proteomes" id="UP000014200">
    <property type="component" value="Unassembled WGS sequence"/>
</dbReference>
<dbReference type="EMBL" id="ASSP01000005">
    <property type="protein sequence ID" value="EOS15267.1"/>
    <property type="molecule type" value="Genomic_DNA"/>
</dbReference>
<sequence length="44" mass="5112">MSFRVEVYEKTDFMQGMSDIGKLIPLMAVASLRECWRRCVESVV</sequence>
<name>R9ICX0_9BACT</name>
<evidence type="ECO:0000313" key="2">
    <source>
        <dbReference type="Proteomes" id="UP000014200"/>
    </source>
</evidence>
<comment type="caution">
    <text evidence="1">The sequence shown here is derived from an EMBL/GenBank/DDBJ whole genome shotgun (WGS) entry which is preliminary data.</text>
</comment>
<dbReference type="HOGENOM" id="CLU_3212485_0_0_10"/>
<protein>
    <submittedName>
        <fullName evidence="1">Uncharacterized protein</fullName>
    </submittedName>
</protein>
<dbReference type="AlphaFoldDB" id="R9ICX0"/>
<keyword evidence="2" id="KW-1185">Reference proteome</keyword>
<proteinExistence type="predicted"/>
<gene>
    <name evidence="1" type="ORF">C802_00601</name>
</gene>
<organism evidence="1 2">
    <name type="scientific">Phocaeicola sartorii</name>
    <dbReference type="NCBI Taxonomy" id="671267"/>
    <lineage>
        <taxon>Bacteria</taxon>
        <taxon>Pseudomonadati</taxon>
        <taxon>Bacteroidota</taxon>
        <taxon>Bacteroidia</taxon>
        <taxon>Bacteroidales</taxon>
        <taxon>Bacteroidaceae</taxon>
        <taxon>Phocaeicola</taxon>
    </lineage>
</organism>
<reference evidence="1 2" key="1">
    <citation type="submission" date="2013-04" db="EMBL/GenBank/DDBJ databases">
        <title>The Genome Sequence of Bacteroides massiliensis dnLKV3.</title>
        <authorList>
            <consortium name="The Broad Institute Genomics Platform"/>
            <consortium name="The Broad Institute Genome Sequencing Center for Infectious Disease"/>
            <person name="Earl A."/>
            <person name="Xavier R."/>
            <person name="Kuhn K."/>
            <person name="Stappenbeck T."/>
            <person name="Walker B."/>
            <person name="Young S."/>
            <person name="Zeng Q."/>
            <person name="Gargeya S."/>
            <person name="Fitzgerald M."/>
            <person name="Haas B."/>
            <person name="Abouelleil A."/>
            <person name="Allen A.W."/>
            <person name="Alvarado L."/>
            <person name="Arachchi H.M."/>
            <person name="Berlin A.M."/>
            <person name="Chapman S.B."/>
            <person name="Gainer-Dewar J."/>
            <person name="Goldberg J."/>
            <person name="Griggs A."/>
            <person name="Gujja S."/>
            <person name="Hansen M."/>
            <person name="Howarth C."/>
            <person name="Imamovic A."/>
            <person name="Ireland A."/>
            <person name="Larimer J."/>
            <person name="McCowan C."/>
            <person name="Murphy C."/>
            <person name="Pearson M."/>
            <person name="Poon T.W."/>
            <person name="Priest M."/>
            <person name="Roberts A."/>
            <person name="Saif S."/>
            <person name="Shea T."/>
            <person name="Sisk P."/>
            <person name="Sykes S."/>
            <person name="Wortman J."/>
            <person name="Nusbaum C."/>
            <person name="Birren B."/>
        </authorList>
    </citation>
    <scope>NUCLEOTIDE SEQUENCE [LARGE SCALE GENOMIC DNA]</scope>
    <source>
        <strain evidence="2">dnLKV3</strain>
    </source>
</reference>
<evidence type="ECO:0000313" key="1">
    <source>
        <dbReference type="EMBL" id="EOS15267.1"/>
    </source>
</evidence>
<accession>R9ICX0</accession>